<evidence type="ECO:0000256" key="1">
    <source>
        <dbReference type="SAM" id="SignalP"/>
    </source>
</evidence>
<dbReference type="Pfam" id="PF00403">
    <property type="entry name" value="HMA"/>
    <property type="match status" value="1"/>
</dbReference>
<name>A0A0L8VC23_9BACT</name>
<evidence type="ECO:0000313" key="3">
    <source>
        <dbReference type="EMBL" id="KOH46035.1"/>
    </source>
</evidence>
<dbReference type="Proteomes" id="UP000036958">
    <property type="component" value="Unassembled WGS sequence"/>
</dbReference>
<gene>
    <name evidence="3" type="ORF">NC99_11650</name>
</gene>
<sequence length="120" mass="13437">MKTSILYFVILGLFLTLTAFAENGEKKKKVETLEFEVSGVCGACEKRIEKAALIKGVKMAEWDKHTQKIKVIYSTKKVDENAIHQAIAKAGHDTKKVKATDEAYAQLSDCCKYRDGVEIH</sequence>
<dbReference type="InterPro" id="IPR036163">
    <property type="entry name" value="HMA_dom_sf"/>
</dbReference>
<dbReference type="OrthoDB" id="5513217at2"/>
<keyword evidence="4" id="KW-1185">Reference proteome</keyword>
<proteinExistence type="predicted"/>
<dbReference type="STRING" id="1409788.NC99_11650"/>
<dbReference type="Gene3D" id="3.30.70.100">
    <property type="match status" value="1"/>
</dbReference>
<protein>
    <recommendedName>
        <fullName evidence="2">HMA domain-containing protein</fullName>
    </recommendedName>
</protein>
<feature type="signal peptide" evidence="1">
    <location>
        <begin position="1"/>
        <end position="21"/>
    </location>
</feature>
<comment type="caution">
    <text evidence="3">The sequence shown here is derived from an EMBL/GenBank/DDBJ whole genome shotgun (WGS) entry which is preliminary data.</text>
</comment>
<organism evidence="3 4">
    <name type="scientific">Sunxiuqinia dokdonensis</name>
    <dbReference type="NCBI Taxonomy" id="1409788"/>
    <lineage>
        <taxon>Bacteria</taxon>
        <taxon>Pseudomonadati</taxon>
        <taxon>Bacteroidota</taxon>
        <taxon>Bacteroidia</taxon>
        <taxon>Marinilabiliales</taxon>
        <taxon>Prolixibacteraceae</taxon>
        <taxon>Sunxiuqinia</taxon>
    </lineage>
</organism>
<reference evidence="4" key="1">
    <citation type="submission" date="2015-07" db="EMBL/GenBank/DDBJ databases">
        <title>Genome sequencing of Sunxiuqinia dokdonensis strain SK.</title>
        <authorList>
            <person name="Ahn S."/>
            <person name="Kim B.-C."/>
        </authorList>
    </citation>
    <scope>NUCLEOTIDE SEQUENCE [LARGE SCALE GENOMIC DNA]</scope>
    <source>
        <strain evidence="4">SK</strain>
    </source>
</reference>
<dbReference type="AlphaFoldDB" id="A0A0L8VC23"/>
<dbReference type="GO" id="GO:0046872">
    <property type="term" value="F:metal ion binding"/>
    <property type="evidence" value="ECO:0007669"/>
    <property type="project" value="InterPro"/>
</dbReference>
<dbReference type="SUPFAM" id="SSF55008">
    <property type="entry name" value="HMA, heavy metal-associated domain"/>
    <property type="match status" value="1"/>
</dbReference>
<evidence type="ECO:0000313" key="4">
    <source>
        <dbReference type="Proteomes" id="UP000036958"/>
    </source>
</evidence>
<dbReference type="RefSeq" id="WP_053180592.1">
    <property type="nucleotide sequence ID" value="NZ_LGIA01000051.1"/>
</dbReference>
<dbReference type="EMBL" id="LGIA01000051">
    <property type="protein sequence ID" value="KOH46035.1"/>
    <property type="molecule type" value="Genomic_DNA"/>
</dbReference>
<dbReference type="CDD" id="cd00371">
    <property type="entry name" value="HMA"/>
    <property type="match status" value="1"/>
</dbReference>
<feature type="chain" id="PRO_5005591345" description="HMA domain-containing protein" evidence="1">
    <location>
        <begin position="22"/>
        <end position="120"/>
    </location>
</feature>
<accession>A0A0L8VC23</accession>
<feature type="domain" description="HMA" evidence="2">
    <location>
        <begin position="35"/>
        <end position="93"/>
    </location>
</feature>
<evidence type="ECO:0000259" key="2">
    <source>
        <dbReference type="Pfam" id="PF00403"/>
    </source>
</evidence>
<keyword evidence="1" id="KW-0732">Signal</keyword>
<dbReference type="InterPro" id="IPR006121">
    <property type="entry name" value="HMA_dom"/>
</dbReference>